<name>A0A0E9SY97_ANGAN</name>
<dbReference type="EMBL" id="GBXM01062355">
    <property type="protein sequence ID" value="JAH46222.1"/>
    <property type="molecule type" value="Transcribed_RNA"/>
</dbReference>
<dbReference type="AlphaFoldDB" id="A0A0E9SY97"/>
<feature type="region of interest" description="Disordered" evidence="1">
    <location>
        <begin position="1"/>
        <end position="20"/>
    </location>
</feature>
<protein>
    <submittedName>
        <fullName evidence="2">Uncharacterized protein</fullName>
    </submittedName>
</protein>
<evidence type="ECO:0000313" key="2">
    <source>
        <dbReference type="EMBL" id="JAH46222.1"/>
    </source>
</evidence>
<sequence>MFVESTLQAKRYQTRSGSEN</sequence>
<proteinExistence type="predicted"/>
<organism evidence="2">
    <name type="scientific">Anguilla anguilla</name>
    <name type="common">European freshwater eel</name>
    <name type="synonym">Muraena anguilla</name>
    <dbReference type="NCBI Taxonomy" id="7936"/>
    <lineage>
        <taxon>Eukaryota</taxon>
        <taxon>Metazoa</taxon>
        <taxon>Chordata</taxon>
        <taxon>Craniata</taxon>
        <taxon>Vertebrata</taxon>
        <taxon>Euteleostomi</taxon>
        <taxon>Actinopterygii</taxon>
        <taxon>Neopterygii</taxon>
        <taxon>Teleostei</taxon>
        <taxon>Anguilliformes</taxon>
        <taxon>Anguillidae</taxon>
        <taxon>Anguilla</taxon>
    </lineage>
</organism>
<reference evidence="2" key="2">
    <citation type="journal article" date="2015" name="Fish Shellfish Immunol.">
        <title>Early steps in the European eel (Anguilla anguilla)-Vibrio vulnificus interaction in the gills: Role of the RtxA13 toxin.</title>
        <authorList>
            <person name="Callol A."/>
            <person name="Pajuelo D."/>
            <person name="Ebbesson L."/>
            <person name="Teles M."/>
            <person name="MacKenzie S."/>
            <person name="Amaro C."/>
        </authorList>
    </citation>
    <scope>NUCLEOTIDE SEQUENCE</scope>
</reference>
<evidence type="ECO:0000256" key="1">
    <source>
        <dbReference type="SAM" id="MobiDB-lite"/>
    </source>
</evidence>
<reference evidence="2" key="1">
    <citation type="submission" date="2014-11" db="EMBL/GenBank/DDBJ databases">
        <authorList>
            <person name="Amaro Gonzalez C."/>
        </authorList>
    </citation>
    <scope>NUCLEOTIDE SEQUENCE</scope>
</reference>
<accession>A0A0E9SY97</accession>